<keyword evidence="2" id="KW-1185">Reference proteome</keyword>
<feature type="non-terminal residue" evidence="1">
    <location>
        <position position="1"/>
    </location>
</feature>
<proteinExistence type="predicted"/>
<name>A0ACA9SEC3_9GLOM</name>
<protein>
    <submittedName>
        <fullName evidence="1">21006_t:CDS:1</fullName>
    </submittedName>
</protein>
<accession>A0ACA9SEC3</accession>
<organism evidence="1 2">
    <name type="scientific">Racocetra persica</name>
    <dbReference type="NCBI Taxonomy" id="160502"/>
    <lineage>
        <taxon>Eukaryota</taxon>
        <taxon>Fungi</taxon>
        <taxon>Fungi incertae sedis</taxon>
        <taxon>Mucoromycota</taxon>
        <taxon>Glomeromycotina</taxon>
        <taxon>Glomeromycetes</taxon>
        <taxon>Diversisporales</taxon>
        <taxon>Gigasporaceae</taxon>
        <taxon>Racocetra</taxon>
    </lineage>
</organism>
<comment type="caution">
    <text evidence="1">The sequence shown here is derived from an EMBL/GenBank/DDBJ whole genome shotgun (WGS) entry which is preliminary data.</text>
</comment>
<dbReference type="EMBL" id="CAJVQC010112904">
    <property type="protein sequence ID" value="CAG8835834.1"/>
    <property type="molecule type" value="Genomic_DNA"/>
</dbReference>
<gene>
    <name evidence="1" type="ORF">RPERSI_LOCUS29700</name>
</gene>
<reference evidence="1" key="1">
    <citation type="submission" date="2021-06" db="EMBL/GenBank/DDBJ databases">
        <authorList>
            <person name="Kallberg Y."/>
            <person name="Tangrot J."/>
            <person name="Rosling A."/>
        </authorList>
    </citation>
    <scope>NUCLEOTIDE SEQUENCE</scope>
    <source>
        <strain evidence="1">MA461A</strain>
    </source>
</reference>
<evidence type="ECO:0000313" key="1">
    <source>
        <dbReference type="EMBL" id="CAG8835834.1"/>
    </source>
</evidence>
<evidence type="ECO:0000313" key="2">
    <source>
        <dbReference type="Proteomes" id="UP000789920"/>
    </source>
</evidence>
<dbReference type="Proteomes" id="UP000789920">
    <property type="component" value="Unassembled WGS sequence"/>
</dbReference>
<feature type="non-terminal residue" evidence="1">
    <location>
        <position position="42"/>
    </location>
</feature>
<sequence length="42" mass="4905">TISRFIQNNLLLYSNAFKKNPTLGGRQVLRKTSKMNNFEEMT</sequence>